<dbReference type="InterPro" id="IPR036390">
    <property type="entry name" value="WH_DNA-bd_sf"/>
</dbReference>
<protein>
    <submittedName>
        <fullName evidence="7">HTH-type transcriptional regulatory protein GabR</fullName>
    </submittedName>
</protein>
<evidence type="ECO:0000313" key="7">
    <source>
        <dbReference type="EMBL" id="QDT23878.1"/>
    </source>
</evidence>
<gene>
    <name evidence="7" type="primary">gabR</name>
    <name evidence="7" type="ORF">HG66A1_57030</name>
</gene>
<organism evidence="7 8">
    <name type="scientific">Gimesia chilikensis</name>
    <dbReference type="NCBI Taxonomy" id="2605989"/>
    <lineage>
        <taxon>Bacteria</taxon>
        <taxon>Pseudomonadati</taxon>
        <taxon>Planctomycetota</taxon>
        <taxon>Planctomycetia</taxon>
        <taxon>Planctomycetales</taxon>
        <taxon>Planctomycetaceae</taxon>
        <taxon>Gimesia</taxon>
    </lineage>
</organism>
<dbReference type="Proteomes" id="UP000320421">
    <property type="component" value="Chromosome"/>
</dbReference>
<keyword evidence="8" id="KW-1185">Reference proteome</keyword>
<evidence type="ECO:0000256" key="1">
    <source>
        <dbReference type="ARBA" id="ARBA00005384"/>
    </source>
</evidence>
<dbReference type="PRINTS" id="PR00035">
    <property type="entry name" value="HTHGNTR"/>
</dbReference>
<evidence type="ECO:0000256" key="5">
    <source>
        <dbReference type="ARBA" id="ARBA00023163"/>
    </source>
</evidence>
<dbReference type="PANTHER" id="PTHR46577:SF1">
    <property type="entry name" value="HTH-TYPE TRANSCRIPTIONAL REGULATORY PROTEIN GABR"/>
    <property type="match status" value="1"/>
</dbReference>
<dbReference type="InterPro" id="IPR015421">
    <property type="entry name" value="PyrdxlP-dep_Trfase_major"/>
</dbReference>
<dbReference type="InterPro" id="IPR036388">
    <property type="entry name" value="WH-like_DNA-bd_sf"/>
</dbReference>
<evidence type="ECO:0000256" key="2">
    <source>
        <dbReference type="ARBA" id="ARBA00022898"/>
    </source>
</evidence>
<dbReference type="SMART" id="SM00345">
    <property type="entry name" value="HTH_GNTR"/>
    <property type="match status" value="1"/>
</dbReference>
<proteinExistence type="inferred from homology"/>
<dbReference type="OrthoDB" id="9808770at2"/>
<dbReference type="GO" id="GO:0030170">
    <property type="term" value="F:pyridoxal phosphate binding"/>
    <property type="evidence" value="ECO:0007669"/>
    <property type="project" value="InterPro"/>
</dbReference>
<accession>A0A517PWX6</accession>
<dbReference type="AlphaFoldDB" id="A0A517PWX6"/>
<dbReference type="PROSITE" id="PS50949">
    <property type="entry name" value="HTH_GNTR"/>
    <property type="match status" value="1"/>
</dbReference>
<evidence type="ECO:0000259" key="6">
    <source>
        <dbReference type="PROSITE" id="PS50949"/>
    </source>
</evidence>
<dbReference type="InterPro" id="IPR051446">
    <property type="entry name" value="HTH_trans_reg/aminotransferase"/>
</dbReference>
<dbReference type="EMBL" id="CP036266">
    <property type="protein sequence ID" value="QDT23878.1"/>
    <property type="molecule type" value="Genomic_DNA"/>
</dbReference>
<dbReference type="SUPFAM" id="SSF53383">
    <property type="entry name" value="PLP-dependent transferases"/>
    <property type="match status" value="1"/>
</dbReference>
<dbReference type="GO" id="GO:0003677">
    <property type="term" value="F:DNA binding"/>
    <property type="evidence" value="ECO:0007669"/>
    <property type="project" value="UniProtKB-KW"/>
</dbReference>
<feature type="domain" description="HTH gntR-type" evidence="6">
    <location>
        <begin position="22"/>
        <end position="90"/>
    </location>
</feature>
<dbReference type="InterPro" id="IPR000524">
    <property type="entry name" value="Tscrpt_reg_HTH_GntR"/>
</dbReference>
<keyword evidence="3" id="KW-0805">Transcription regulation</keyword>
<evidence type="ECO:0000256" key="3">
    <source>
        <dbReference type="ARBA" id="ARBA00023015"/>
    </source>
</evidence>
<dbReference type="PANTHER" id="PTHR46577">
    <property type="entry name" value="HTH-TYPE TRANSCRIPTIONAL REGULATORY PROTEIN GABR"/>
    <property type="match status" value="1"/>
</dbReference>
<sequence length="495" mass="55963">MGRRAKQHFEFEAISIDRSASESQYRQLENQIREAITGGLLTAGSRVPSSRRLAGMLGVSRNTVLTAYDQLISEGYLESETGSGTRVAQFLPEAFEYVEQPETSQATGSFEELLSTSGKLLARYASWMPDFAPIPQAFRPHLPAVKEFPTAAWNRLASELARWSMRHLDQCDSQGYEPLRQAVAEYMGVSRGVSCSSEQVIITSGAQQGLNLVTQILLEPQDAIWVEEPGNAPANQLMELLGFRIIPVPVDQSGIDLTRVPEPKTSPKLIYVTPGGQWPLAMTMSPDRRQQLLAEAERHQSWIIEDDYNGEFRYTGRPYPTLSSLDHRGQTIYMGSFSKLLFPAIRLGFLIVPEQIAGAFSYARWLNDRFSSPLTQMVLHRFIESGQFLKHIRQMRSLYQERQTCLYEMLMQELGDVIDVDLPESGMHLVVQGKTPQLDQELMAAADRANMEYHSVRMYAREPEQVPGMVLGFAAFDQKQIKKAVRNWAQEFNQR</sequence>
<evidence type="ECO:0000313" key="8">
    <source>
        <dbReference type="Proteomes" id="UP000320421"/>
    </source>
</evidence>
<reference evidence="7 8" key="1">
    <citation type="submission" date="2019-02" db="EMBL/GenBank/DDBJ databases">
        <title>Deep-cultivation of Planctomycetes and their phenomic and genomic characterization uncovers novel biology.</title>
        <authorList>
            <person name="Wiegand S."/>
            <person name="Jogler M."/>
            <person name="Boedeker C."/>
            <person name="Pinto D."/>
            <person name="Vollmers J."/>
            <person name="Rivas-Marin E."/>
            <person name="Kohn T."/>
            <person name="Peeters S.H."/>
            <person name="Heuer A."/>
            <person name="Rast P."/>
            <person name="Oberbeckmann S."/>
            <person name="Bunk B."/>
            <person name="Jeske O."/>
            <person name="Meyerdierks A."/>
            <person name="Storesund J.E."/>
            <person name="Kallscheuer N."/>
            <person name="Luecker S."/>
            <person name="Lage O.M."/>
            <person name="Pohl T."/>
            <person name="Merkel B.J."/>
            <person name="Hornburger P."/>
            <person name="Mueller R.-W."/>
            <person name="Bruemmer F."/>
            <person name="Labrenz M."/>
            <person name="Spormann A.M."/>
            <person name="Op den Camp H."/>
            <person name="Overmann J."/>
            <person name="Amann R."/>
            <person name="Jetten M.S.M."/>
            <person name="Mascher T."/>
            <person name="Medema M.H."/>
            <person name="Devos D.P."/>
            <person name="Kaster A.-K."/>
            <person name="Ovreas L."/>
            <person name="Rohde M."/>
            <person name="Galperin M.Y."/>
            <person name="Jogler C."/>
        </authorList>
    </citation>
    <scope>NUCLEOTIDE SEQUENCE [LARGE SCALE GENOMIC DNA]</scope>
    <source>
        <strain evidence="7 8">HG66A1</strain>
    </source>
</reference>
<dbReference type="InterPro" id="IPR015424">
    <property type="entry name" value="PyrdxlP-dep_Trfase"/>
</dbReference>
<dbReference type="CDD" id="cd00609">
    <property type="entry name" value="AAT_like"/>
    <property type="match status" value="1"/>
</dbReference>
<dbReference type="Pfam" id="PF00392">
    <property type="entry name" value="GntR"/>
    <property type="match status" value="1"/>
</dbReference>
<dbReference type="Gene3D" id="3.40.640.10">
    <property type="entry name" value="Type I PLP-dependent aspartate aminotransferase-like (Major domain)"/>
    <property type="match status" value="1"/>
</dbReference>
<keyword evidence="2" id="KW-0663">Pyridoxal phosphate</keyword>
<dbReference type="InterPro" id="IPR004839">
    <property type="entry name" value="Aminotransferase_I/II_large"/>
</dbReference>
<dbReference type="SUPFAM" id="SSF46785">
    <property type="entry name" value="Winged helix' DNA-binding domain"/>
    <property type="match status" value="1"/>
</dbReference>
<dbReference type="Pfam" id="PF00155">
    <property type="entry name" value="Aminotran_1_2"/>
    <property type="match status" value="1"/>
</dbReference>
<dbReference type="Gene3D" id="1.10.10.10">
    <property type="entry name" value="Winged helix-like DNA-binding domain superfamily/Winged helix DNA-binding domain"/>
    <property type="match status" value="1"/>
</dbReference>
<dbReference type="RefSeq" id="WP_145191926.1">
    <property type="nucleotide sequence ID" value="NZ_CP036266.1"/>
</dbReference>
<dbReference type="CDD" id="cd07377">
    <property type="entry name" value="WHTH_GntR"/>
    <property type="match status" value="1"/>
</dbReference>
<name>A0A517PWX6_9PLAN</name>
<dbReference type="GO" id="GO:0003700">
    <property type="term" value="F:DNA-binding transcription factor activity"/>
    <property type="evidence" value="ECO:0007669"/>
    <property type="project" value="InterPro"/>
</dbReference>
<keyword evidence="4" id="KW-0238">DNA-binding</keyword>
<comment type="similarity">
    <text evidence="1">In the C-terminal section; belongs to the class-I pyridoxal-phosphate-dependent aminotransferase family.</text>
</comment>
<keyword evidence="5" id="KW-0804">Transcription</keyword>
<evidence type="ECO:0000256" key="4">
    <source>
        <dbReference type="ARBA" id="ARBA00023125"/>
    </source>
</evidence>